<accession>A0A8S2Z806</accession>
<feature type="compositionally biased region" description="Low complexity" evidence="1">
    <location>
        <begin position="39"/>
        <end position="74"/>
    </location>
</feature>
<sequence length="80" mass="9611">EFEEYDDWNAGDYDHDDTTRDRDWLNRQQDDRLPWSKRNNSTINNYSSNYQRNNNTTTTNTNTTANNNTNSYRNVRQPVS</sequence>
<dbReference type="PROSITE" id="PS51020">
    <property type="entry name" value="SPONDIN"/>
    <property type="match status" value="1"/>
</dbReference>
<comment type="caution">
    <text evidence="3">The sequence shown here is derived from an EMBL/GenBank/DDBJ whole genome shotgun (WGS) entry which is preliminary data.</text>
</comment>
<dbReference type="Proteomes" id="UP000681720">
    <property type="component" value="Unassembled WGS sequence"/>
</dbReference>
<feature type="compositionally biased region" description="Basic and acidic residues" evidence="1">
    <location>
        <begin position="12"/>
        <end position="34"/>
    </location>
</feature>
<evidence type="ECO:0000256" key="1">
    <source>
        <dbReference type="SAM" id="MobiDB-lite"/>
    </source>
</evidence>
<name>A0A8S2Z806_9BILA</name>
<evidence type="ECO:0000313" key="6">
    <source>
        <dbReference type="EMBL" id="CAF4807429.1"/>
    </source>
</evidence>
<feature type="domain" description="Spondin" evidence="2">
    <location>
        <begin position="1"/>
        <end position="69"/>
    </location>
</feature>
<feature type="non-terminal residue" evidence="3">
    <location>
        <position position="1"/>
    </location>
</feature>
<evidence type="ECO:0000313" key="4">
    <source>
        <dbReference type="EMBL" id="CAF4665985.1"/>
    </source>
</evidence>
<dbReference type="Proteomes" id="UP000681967">
    <property type="component" value="Unassembled WGS sequence"/>
</dbReference>
<proteinExistence type="predicted"/>
<dbReference type="EMBL" id="CAJOBI010118352">
    <property type="protein sequence ID" value="CAF4665985.1"/>
    <property type="molecule type" value="Genomic_DNA"/>
</dbReference>
<evidence type="ECO:0000313" key="5">
    <source>
        <dbReference type="EMBL" id="CAF4679102.1"/>
    </source>
</evidence>
<gene>
    <name evidence="6" type="ORF">BYL167_LOCUS48413</name>
    <name evidence="3" type="ORF">GIL414_LOCUS39314</name>
    <name evidence="4" type="ORF">SMN809_LOCUS41696</name>
    <name evidence="5" type="ORF">SMN809_LOCUS42205</name>
</gene>
<feature type="region of interest" description="Disordered" evidence="1">
    <location>
        <begin position="1"/>
        <end position="80"/>
    </location>
</feature>
<evidence type="ECO:0000313" key="3">
    <source>
        <dbReference type="EMBL" id="CAF4610105.1"/>
    </source>
</evidence>
<dbReference type="AlphaFoldDB" id="A0A8S2Z806"/>
<dbReference type="Proteomes" id="UP000676336">
    <property type="component" value="Unassembled WGS sequence"/>
</dbReference>
<evidence type="ECO:0000259" key="2">
    <source>
        <dbReference type="PROSITE" id="PS51020"/>
    </source>
</evidence>
<protein>
    <recommendedName>
        <fullName evidence="2">Spondin domain-containing protein</fullName>
    </recommendedName>
</protein>
<feature type="non-terminal residue" evidence="3">
    <location>
        <position position="80"/>
    </location>
</feature>
<reference evidence="3" key="1">
    <citation type="submission" date="2021-02" db="EMBL/GenBank/DDBJ databases">
        <authorList>
            <person name="Nowell W R."/>
        </authorList>
    </citation>
    <scope>NUCLEOTIDE SEQUENCE</scope>
</reference>
<dbReference type="EMBL" id="CAJOBJ010106159">
    <property type="protein sequence ID" value="CAF4610105.1"/>
    <property type="molecule type" value="Genomic_DNA"/>
</dbReference>
<organism evidence="3 7">
    <name type="scientific">Rotaria magnacalcarata</name>
    <dbReference type="NCBI Taxonomy" id="392030"/>
    <lineage>
        <taxon>Eukaryota</taxon>
        <taxon>Metazoa</taxon>
        <taxon>Spiralia</taxon>
        <taxon>Gnathifera</taxon>
        <taxon>Rotifera</taxon>
        <taxon>Eurotatoria</taxon>
        <taxon>Bdelloidea</taxon>
        <taxon>Philodinida</taxon>
        <taxon>Philodinidae</taxon>
        <taxon>Rotaria</taxon>
    </lineage>
</organism>
<dbReference type="EMBL" id="CAJOBI010121194">
    <property type="protein sequence ID" value="CAF4679102.1"/>
    <property type="molecule type" value="Genomic_DNA"/>
</dbReference>
<evidence type="ECO:0000313" key="7">
    <source>
        <dbReference type="Proteomes" id="UP000681720"/>
    </source>
</evidence>
<dbReference type="InterPro" id="IPR009465">
    <property type="entry name" value="Spondin_N"/>
</dbReference>
<dbReference type="EMBL" id="CAJOBH010141473">
    <property type="protein sequence ID" value="CAF4807429.1"/>
    <property type="molecule type" value="Genomic_DNA"/>
</dbReference>